<evidence type="ECO:0000313" key="4">
    <source>
        <dbReference type="EMBL" id="QDX26432.1"/>
    </source>
</evidence>
<keyword evidence="3" id="KW-0732">Signal</keyword>
<evidence type="ECO:0000313" key="5">
    <source>
        <dbReference type="Proteomes" id="UP000318055"/>
    </source>
</evidence>
<dbReference type="SMART" id="SM00028">
    <property type="entry name" value="TPR"/>
    <property type="match status" value="5"/>
</dbReference>
<evidence type="ECO:0000256" key="1">
    <source>
        <dbReference type="ARBA" id="ARBA00022737"/>
    </source>
</evidence>
<gene>
    <name evidence="4" type="ORF">FPZ54_10620</name>
</gene>
<dbReference type="KEGG" id="ssua:FPZ54_10620"/>
<protein>
    <recommendedName>
        <fullName evidence="6">Tetratricopeptide repeat protein</fullName>
    </recommendedName>
</protein>
<dbReference type="AlphaFoldDB" id="A0A518RG48"/>
<feature type="chain" id="PRO_5022075070" description="Tetratricopeptide repeat protein" evidence="3">
    <location>
        <begin position="24"/>
        <end position="605"/>
    </location>
</feature>
<dbReference type="InterPro" id="IPR011990">
    <property type="entry name" value="TPR-like_helical_dom_sf"/>
</dbReference>
<dbReference type="RefSeq" id="WP_145847046.1">
    <property type="nucleotide sequence ID" value="NZ_CP042239.1"/>
</dbReference>
<dbReference type="Gene3D" id="1.25.40.10">
    <property type="entry name" value="Tetratricopeptide repeat domain"/>
    <property type="match status" value="3"/>
</dbReference>
<name>A0A518RG48_9SPHN</name>
<dbReference type="InterPro" id="IPR019734">
    <property type="entry name" value="TPR_rpt"/>
</dbReference>
<evidence type="ECO:0008006" key="6">
    <source>
        <dbReference type="Google" id="ProtNLM"/>
    </source>
</evidence>
<feature type="signal peptide" evidence="3">
    <location>
        <begin position="1"/>
        <end position="23"/>
    </location>
</feature>
<accession>A0A518RG48</accession>
<dbReference type="Proteomes" id="UP000318055">
    <property type="component" value="Chromosome"/>
</dbReference>
<sequence length="605" mass="66563">MRVLAHIVIMLFAALIVAPPTWAQEIKFDENDPEIARSLAAYRNSTEEWDAGELSRAGELAREALSIRRAKLGDTHRLTIHALERVALLASEQKQFGEAIELIGQAVAARRVDPDPIYLATAYFSQYRILSSAGQDAEAETALRQAIALAAIHEPEHNRARLLANWGYHLGKLLFMARRDAEALPYYDAYLALEDDGSDAAARRLAWSILNRSIMISKFGRQREAIESLERLLLAIDPRLEENSELLDRARGAFAAAAIALGEPARVRDLYERNLAEVRARSPGGEEEAGALESLAGALDMIGLGEQALENYIEAIELNLAITGRRRFIVINEASKQALGLGLINKAEELSRVGLKAAEAAQNPLLIARASISLSVLLRKLGRYGEALAYTKQASRLLEQHRLDDPTSVANIALQRADIALETGEGNAEQHALIALAIWQKLEGDYYRPNTAVTHHLLGEAYARQNRFREGVEQFDLCAETFNRTAESFQINILTCLSKAAEATGNAGDIEGARARFAAVGSLFPTSLGPTDPIRITETARAGQFFLRAGEPETARRLLADAGLRANELTARSAVDANAQRLARSYRNIFTKLVSANWQLSRMRD</sequence>
<keyword evidence="1" id="KW-0677">Repeat</keyword>
<dbReference type="PANTHER" id="PTHR45641">
    <property type="entry name" value="TETRATRICOPEPTIDE REPEAT PROTEIN (AFU_ORTHOLOGUE AFUA_6G03870)"/>
    <property type="match status" value="1"/>
</dbReference>
<dbReference type="EMBL" id="CP042239">
    <property type="protein sequence ID" value="QDX26432.1"/>
    <property type="molecule type" value="Genomic_DNA"/>
</dbReference>
<dbReference type="OrthoDB" id="146908at2"/>
<proteinExistence type="predicted"/>
<reference evidence="4 5" key="1">
    <citation type="submission" date="2019-07" db="EMBL/GenBank/DDBJ databases">
        <title>Sphingomonas alkalisoli sp. nov., isolated from rhizosphere soil of Suaedae salsa.</title>
        <authorList>
            <person name="Zhang H."/>
            <person name="Xu L."/>
            <person name="Zhang J.-X."/>
            <person name="Sun J.-Q."/>
        </authorList>
    </citation>
    <scope>NUCLEOTIDE SEQUENCE [LARGE SCALE GENOMIC DNA]</scope>
    <source>
        <strain evidence="4 5">XS-10</strain>
    </source>
</reference>
<organism evidence="4 5">
    <name type="scientific">Sphingomonas suaedae</name>
    <dbReference type="NCBI Taxonomy" id="2599297"/>
    <lineage>
        <taxon>Bacteria</taxon>
        <taxon>Pseudomonadati</taxon>
        <taxon>Pseudomonadota</taxon>
        <taxon>Alphaproteobacteria</taxon>
        <taxon>Sphingomonadales</taxon>
        <taxon>Sphingomonadaceae</taxon>
        <taxon>Sphingomonas</taxon>
    </lineage>
</organism>
<keyword evidence="5" id="KW-1185">Reference proteome</keyword>
<keyword evidence="2" id="KW-0802">TPR repeat</keyword>
<evidence type="ECO:0000256" key="2">
    <source>
        <dbReference type="ARBA" id="ARBA00022803"/>
    </source>
</evidence>
<dbReference type="SUPFAM" id="SSF48452">
    <property type="entry name" value="TPR-like"/>
    <property type="match status" value="3"/>
</dbReference>
<evidence type="ECO:0000256" key="3">
    <source>
        <dbReference type="SAM" id="SignalP"/>
    </source>
</evidence>
<dbReference type="PANTHER" id="PTHR45641:SF19">
    <property type="entry name" value="NEPHROCYSTIN-3"/>
    <property type="match status" value="1"/>
</dbReference>